<dbReference type="AlphaFoldDB" id="A0A7C9NJP8"/>
<dbReference type="InterPro" id="IPR021295">
    <property type="entry name" value="DUF2867"/>
</dbReference>
<dbReference type="GO" id="GO:0005737">
    <property type="term" value="C:cytoplasm"/>
    <property type="evidence" value="ECO:0007669"/>
    <property type="project" value="TreeGrafter"/>
</dbReference>
<proteinExistence type="predicted"/>
<dbReference type="Pfam" id="PF11066">
    <property type="entry name" value="DUF2867"/>
    <property type="match status" value="1"/>
</dbReference>
<protein>
    <submittedName>
        <fullName evidence="2">DUF2867 domain-containing protein</fullName>
    </submittedName>
</protein>
<dbReference type="PANTHER" id="PTHR48079:SF6">
    <property type="entry name" value="NAD(P)-BINDING DOMAIN-CONTAINING PROTEIN-RELATED"/>
    <property type="match status" value="1"/>
</dbReference>
<dbReference type="EMBL" id="WVUD01000014">
    <property type="protein sequence ID" value="MYL83436.1"/>
    <property type="molecule type" value="Genomic_DNA"/>
</dbReference>
<dbReference type="InterPro" id="IPR051783">
    <property type="entry name" value="NAD(P)-dependent_oxidoreduct"/>
</dbReference>
<dbReference type="Proteomes" id="UP000482487">
    <property type="component" value="Unassembled WGS sequence"/>
</dbReference>
<dbReference type="InterPro" id="IPR016040">
    <property type="entry name" value="NAD(P)-bd_dom"/>
</dbReference>
<dbReference type="Gene3D" id="3.40.50.720">
    <property type="entry name" value="NAD(P)-binding Rossmann-like Domain"/>
    <property type="match status" value="1"/>
</dbReference>
<dbReference type="GO" id="GO:0004029">
    <property type="term" value="F:aldehyde dehydrogenase (NAD+) activity"/>
    <property type="evidence" value="ECO:0007669"/>
    <property type="project" value="TreeGrafter"/>
</dbReference>
<dbReference type="Gene3D" id="3.30.530.20">
    <property type="match status" value="1"/>
</dbReference>
<evidence type="ECO:0000313" key="2">
    <source>
        <dbReference type="EMBL" id="MYL83436.1"/>
    </source>
</evidence>
<organism evidence="2 3">
    <name type="scientific">Solidesulfovibrio aerotolerans</name>
    <dbReference type="NCBI Taxonomy" id="295255"/>
    <lineage>
        <taxon>Bacteria</taxon>
        <taxon>Pseudomonadati</taxon>
        <taxon>Thermodesulfobacteriota</taxon>
        <taxon>Desulfovibrionia</taxon>
        <taxon>Desulfovibrionales</taxon>
        <taxon>Desulfovibrionaceae</taxon>
        <taxon>Solidesulfovibrio</taxon>
    </lineage>
</organism>
<accession>A0A7C9NJP8</accession>
<sequence length="516" mass="56169">MLQHDPASMDAPILVTGATGYVGGRLVPALLAAGYHVRAVGRSLDKLRCRPFASHPRIELAQADSLDLPAMREAAAGCFAAYYLVHSMHPDNRDFAATDREAAMVMARAADDAGLKRIIYLGGLGRDDDTLSHHLKSRHEVGKILGYGRVPVTELRAAMILGSGSASFEIMRYLVDRLPAMIAPRWGRNRCQPIAISDVLGYLVGCLGEPRTTGLTLDIGGPDVLAYGDIFAIYAQEAGLPRRRIIPVPILTPRLSTYWLQLVTPLPRSLIVPLVEGLRNEVICHDQRILDLVPRQLLSTRAAVRLALDKVRQNAVETTCADAGASVPPEWTGCGDAPYAGGTVYECGYRAVLDAPVAAVWQAVARIGGDTGWYWGNGLWHLRGFLDQLVGGVGLRRVTVRREELRVGDPLDFWRVVALDTGRRLTLLAEMRTPGEALLEFRLTPVGAGATELVVHSKFLPRGLAGLAYWYALLLPHHLVFAGLLRGIAKAMGAEFVSPPKRFTPKRAAACSLPRR</sequence>
<dbReference type="SUPFAM" id="SSF51735">
    <property type="entry name" value="NAD(P)-binding Rossmann-fold domains"/>
    <property type="match status" value="1"/>
</dbReference>
<reference evidence="2 3" key="1">
    <citation type="submission" date="2020-01" db="EMBL/GenBank/DDBJ databases">
        <title>Genome sequence of Desulfovibrio aerotolerans DSM 16695(T).</title>
        <authorList>
            <person name="Karnachuk O."/>
            <person name="Avakyan M."/>
            <person name="Mardanov A."/>
            <person name="Kadnikov V."/>
            <person name="Ravin N."/>
        </authorList>
    </citation>
    <scope>NUCLEOTIDE SEQUENCE [LARGE SCALE GENOMIC DNA]</scope>
    <source>
        <strain evidence="2 3">DSM 16695</strain>
    </source>
</reference>
<feature type="domain" description="NAD(P)-binding" evidence="1">
    <location>
        <begin position="17"/>
        <end position="133"/>
    </location>
</feature>
<dbReference type="CDD" id="cd05245">
    <property type="entry name" value="SDR_a2"/>
    <property type="match status" value="1"/>
</dbReference>
<dbReference type="InterPro" id="IPR036291">
    <property type="entry name" value="NAD(P)-bd_dom_sf"/>
</dbReference>
<dbReference type="PANTHER" id="PTHR48079">
    <property type="entry name" value="PROTEIN YEEZ"/>
    <property type="match status" value="1"/>
</dbReference>
<keyword evidence="3" id="KW-1185">Reference proteome</keyword>
<dbReference type="OrthoDB" id="9774199at2"/>
<evidence type="ECO:0000259" key="1">
    <source>
        <dbReference type="Pfam" id="PF13460"/>
    </source>
</evidence>
<comment type="caution">
    <text evidence="2">The sequence shown here is derived from an EMBL/GenBank/DDBJ whole genome shotgun (WGS) entry which is preliminary data.</text>
</comment>
<name>A0A7C9NJP8_9BACT</name>
<dbReference type="RefSeq" id="WP_160960700.1">
    <property type="nucleotide sequence ID" value="NZ_WVUD01000014.1"/>
</dbReference>
<dbReference type="InterPro" id="IPR023393">
    <property type="entry name" value="START-like_dom_sf"/>
</dbReference>
<gene>
    <name evidence="2" type="ORF">GTA51_09890</name>
</gene>
<evidence type="ECO:0000313" key="3">
    <source>
        <dbReference type="Proteomes" id="UP000482487"/>
    </source>
</evidence>
<dbReference type="Pfam" id="PF13460">
    <property type="entry name" value="NAD_binding_10"/>
    <property type="match status" value="1"/>
</dbReference>
<dbReference type="SUPFAM" id="SSF55961">
    <property type="entry name" value="Bet v1-like"/>
    <property type="match status" value="1"/>
</dbReference>